<sequence length="375" mass="43644">MNKYSAEYFAKSFYDEHNFPLAYQKGMSCEERENWKQALTDKIRELMAFPKTMYEEPKVHLLLSKKQENYRIEKYEMSPEPNLWITFFLMVPDFASEKHQTPGVLCLPGTGWTKEALCGEDFCDLDYDPPQPITGNGHRYYYANTQALHYVKNGMTAIACEDIGVGEHAGESLDVNDIEKLLIGQGRSIMGVTVEIRLALLKWLKKLPFVDRSRIAISGHSLGVDSAMHIVLLDTDVKAFVYNDFICDTQQRISTICPPEHFYPICWHMYPGIYRWYSYPDLLAAYAPRKLFITEGGMTEHLERLAEVYAEYGALENFRYDYYREYSAPENRKYDHKPLPKGLTHAEYFEFANVNPEKHFFKFEAAIPWLKDALK</sequence>
<dbReference type="InterPro" id="IPR029058">
    <property type="entry name" value="AB_hydrolase_fold"/>
</dbReference>
<evidence type="ECO:0008006" key="3">
    <source>
        <dbReference type="Google" id="ProtNLM"/>
    </source>
</evidence>
<name>A0A926DMB2_9FIRM</name>
<evidence type="ECO:0000313" key="2">
    <source>
        <dbReference type="Proteomes" id="UP000611762"/>
    </source>
</evidence>
<protein>
    <recommendedName>
        <fullName evidence="3">Abhydrolase family protein</fullName>
    </recommendedName>
</protein>
<dbReference type="Pfam" id="PF12715">
    <property type="entry name" value="Abhydrolase_7"/>
    <property type="match status" value="1"/>
</dbReference>
<dbReference type="InterPro" id="IPR025890">
    <property type="entry name" value="Abhydrolase_bac"/>
</dbReference>
<dbReference type="Gene3D" id="3.40.50.1820">
    <property type="entry name" value="alpha/beta hydrolase"/>
    <property type="match status" value="1"/>
</dbReference>
<dbReference type="Proteomes" id="UP000611762">
    <property type="component" value="Unassembled WGS sequence"/>
</dbReference>
<keyword evidence="2" id="KW-1185">Reference proteome</keyword>
<proteinExistence type="predicted"/>
<comment type="caution">
    <text evidence="1">The sequence shown here is derived from an EMBL/GenBank/DDBJ whole genome shotgun (WGS) entry which is preliminary data.</text>
</comment>
<dbReference type="AlphaFoldDB" id="A0A926DMB2"/>
<accession>A0A926DMB2</accession>
<reference evidence="1" key="1">
    <citation type="submission" date="2020-08" db="EMBL/GenBank/DDBJ databases">
        <title>Genome public.</title>
        <authorList>
            <person name="Liu C."/>
            <person name="Sun Q."/>
        </authorList>
    </citation>
    <scope>NUCLEOTIDE SEQUENCE</scope>
    <source>
        <strain evidence="1">H8</strain>
    </source>
</reference>
<evidence type="ECO:0000313" key="1">
    <source>
        <dbReference type="EMBL" id="MBC8540461.1"/>
    </source>
</evidence>
<gene>
    <name evidence="1" type="ORF">H8698_05670</name>
</gene>
<dbReference type="SUPFAM" id="SSF53474">
    <property type="entry name" value="alpha/beta-Hydrolases"/>
    <property type="match status" value="1"/>
</dbReference>
<dbReference type="RefSeq" id="WP_249311649.1">
    <property type="nucleotide sequence ID" value="NZ_JACRSU010000002.1"/>
</dbReference>
<dbReference type="EMBL" id="JACRSU010000002">
    <property type="protein sequence ID" value="MBC8540461.1"/>
    <property type="molecule type" value="Genomic_DNA"/>
</dbReference>
<organism evidence="1 2">
    <name type="scientific">Congzhengia minquanensis</name>
    <dbReference type="NCBI Taxonomy" id="2763657"/>
    <lineage>
        <taxon>Bacteria</taxon>
        <taxon>Bacillati</taxon>
        <taxon>Bacillota</taxon>
        <taxon>Clostridia</taxon>
        <taxon>Eubacteriales</taxon>
        <taxon>Oscillospiraceae</taxon>
        <taxon>Congzhengia</taxon>
    </lineage>
</organism>